<dbReference type="RefSeq" id="WP_135030936.1">
    <property type="nucleotide sequence ID" value="NZ_BMLA01000011.1"/>
</dbReference>
<gene>
    <name evidence="1" type="ORF">BJ976_001857</name>
</gene>
<name>A0A4Y8WUW7_9MICC</name>
<dbReference type="Pfam" id="PF16481">
    <property type="entry name" value="DUF5058"/>
    <property type="match status" value="1"/>
</dbReference>
<protein>
    <submittedName>
        <fullName evidence="1">Uncharacterized protein</fullName>
    </submittedName>
</protein>
<dbReference type="AlphaFoldDB" id="A0A4Y8WUW7"/>
<reference evidence="1 2" key="1">
    <citation type="submission" date="2020-08" db="EMBL/GenBank/DDBJ databases">
        <title>Sequencing the genomes of 1000 actinobacteria strains.</title>
        <authorList>
            <person name="Klenk H.-P."/>
        </authorList>
    </citation>
    <scope>NUCLEOTIDE SEQUENCE [LARGE SCALE GENOMIC DNA]</scope>
    <source>
        <strain evidence="1 2">DSM 19079</strain>
    </source>
</reference>
<dbReference type="EMBL" id="JACHMC010000001">
    <property type="protein sequence ID" value="MBB4883506.1"/>
    <property type="molecule type" value="Genomic_DNA"/>
</dbReference>
<keyword evidence="2" id="KW-1185">Reference proteome</keyword>
<sequence>MPIPALAGTVDPESTDILAVANHPLLWTFALGVFAIILVQSFLYVRAARTAAPDLDIPASELKTAFRSGAIASVGPSLAVVIVAISLLALFGTPAVLVRIGLIGSAAFETGAATIAVGSTGAPLGGAGYDQQVFALAFITMSLGGAGWILATLLFTPILRRGSAKLSEVNPVVLTVIPAAAVLGAFAGLTFGELAKTTPNAPVIWITTGVSAAVMLLLLSTARALRADWLKEWALGLAILVGLVAAYLAHIALVPAA</sequence>
<dbReference type="OrthoDB" id="86868at2"/>
<evidence type="ECO:0000313" key="2">
    <source>
        <dbReference type="Proteomes" id="UP000560081"/>
    </source>
</evidence>
<accession>A0A4Y8WUW7</accession>
<dbReference type="InterPro" id="IPR032479">
    <property type="entry name" value="DUF5058"/>
</dbReference>
<organism evidence="1 2">
    <name type="scientific">Micrococcus flavus</name>
    <dbReference type="NCBI Taxonomy" id="384602"/>
    <lineage>
        <taxon>Bacteria</taxon>
        <taxon>Bacillati</taxon>
        <taxon>Actinomycetota</taxon>
        <taxon>Actinomycetes</taxon>
        <taxon>Micrococcales</taxon>
        <taxon>Micrococcaceae</taxon>
        <taxon>Micrococcus</taxon>
    </lineage>
</organism>
<evidence type="ECO:0000313" key="1">
    <source>
        <dbReference type="EMBL" id="MBB4883506.1"/>
    </source>
</evidence>
<comment type="caution">
    <text evidence="1">The sequence shown here is derived from an EMBL/GenBank/DDBJ whole genome shotgun (WGS) entry which is preliminary data.</text>
</comment>
<dbReference type="Proteomes" id="UP000560081">
    <property type="component" value="Unassembled WGS sequence"/>
</dbReference>
<proteinExistence type="predicted"/>